<proteinExistence type="predicted"/>
<gene>
    <name evidence="1" type="ORF">POBO1169_LOCUS6463</name>
</gene>
<name>A0A7S0N7U3_9CHLO</name>
<protein>
    <submittedName>
        <fullName evidence="1">Uncharacterized protein</fullName>
    </submittedName>
</protein>
<dbReference type="InterPro" id="IPR038538">
    <property type="entry name" value="MTERF_sf"/>
</dbReference>
<sequence length="300" mass="33936">MLQACSNVTLRVRSATCWLSKPESSVTPLPSRVHRTAKSYAGAYLRGSNSRVRCTYSAPAVVFRSGSTRTRAAAEPPGWPAEDTFNSEQVPDEKCLTHFDRMVREQAKLFKPPTRGEAEMALHKYWRRKGLKEEVHLDRVVTASLEWWQQYHSSKRQASIPCLLSDMEARLRQLKTLLPRASVAKMLWKQPAMLQLDQHAAAYRIVALCALLPGVNVVRLVEKDPTFLLREDIVAVTDAGVCKLRRLLPQADVLKMVERHPSLLLRDVQAGLAKLRARMPGRDIELMVERNPVLVLKALQ</sequence>
<reference evidence="1" key="1">
    <citation type="submission" date="2021-01" db="EMBL/GenBank/DDBJ databases">
        <authorList>
            <person name="Corre E."/>
            <person name="Pelletier E."/>
            <person name="Niang G."/>
            <person name="Scheremetjew M."/>
            <person name="Finn R."/>
            <person name="Kale V."/>
            <person name="Holt S."/>
            <person name="Cochrane G."/>
            <person name="Meng A."/>
            <person name="Brown T."/>
            <person name="Cohen L."/>
        </authorList>
    </citation>
    <scope>NUCLEOTIDE SEQUENCE</scope>
    <source>
        <strain evidence="1">CCMP722</strain>
    </source>
</reference>
<dbReference type="AlphaFoldDB" id="A0A7S0N7U3"/>
<dbReference type="EMBL" id="HBFA01012378">
    <property type="protein sequence ID" value="CAD8660623.1"/>
    <property type="molecule type" value="Transcribed_RNA"/>
</dbReference>
<dbReference type="Gene3D" id="1.25.70.10">
    <property type="entry name" value="Transcription termination factor 3, mitochondrial"/>
    <property type="match status" value="1"/>
</dbReference>
<evidence type="ECO:0000313" key="1">
    <source>
        <dbReference type="EMBL" id="CAD8660623.1"/>
    </source>
</evidence>
<accession>A0A7S0N7U3</accession>
<organism evidence="1">
    <name type="scientific">Pyramimonas obovata</name>
    <dbReference type="NCBI Taxonomy" id="1411642"/>
    <lineage>
        <taxon>Eukaryota</taxon>
        <taxon>Viridiplantae</taxon>
        <taxon>Chlorophyta</taxon>
        <taxon>Pyramimonadophyceae</taxon>
        <taxon>Pyramimonadales</taxon>
        <taxon>Pyramimonadaceae</taxon>
        <taxon>Pyramimonas</taxon>
        <taxon>Pyramimonas incertae sedis</taxon>
    </lineage>
</organism>